<dbReference type="VEuPathDB" id="CryptoDB:ChTU502y2012_376g0030"/>
<dbReference type="Proteomes" id="UP000199752">
    <property type="component" value="Chromosome 1"/>
</dbReference>
<dbReference type="AlphaFoldDB" id="A0A0S4TDH3"/>
<dbReference type="OrthoDB" id="408098at2759"/>
<dbReference type="VEuPathDB" id="CryptoDB:Chro.10426"/>
<gene>
    <name evidence="1" type="ORF">CHUDEA1_3800</name>
    <name evidence="2" type="ORF">GY17_00001395</name>
</gene>
<reference evidence="2 3" key="3">
    <citation type="submission" date="2017-10" db="EMBL/GenBank/DDBJ databases">
        <title>Consistent, comparative and evidence-based genome annotation and re-annotation for the closely-related species, Cryptosporidium parvum, C. hominis and C. tyzzeri.</title>
        <authorList>
            <person name="Baptista R.P."/>
            <person name="Li Y."/>
            <person name="Sateriale A."/>
            <person name="Striepen B."/>
            <person name="Kissinger J.C."/>
        </authorList>
    </citation>
    <scope>NUCLEOTIDE SEQUENCE [LARGE SCALE GENOMIC DNA]</scope>
    <source>
        <strain evidence="2">30976</strain>
    </source>
</reference>
<dbReference type="Proteomes" id="UP001429100">
    <property type="component" value="Unassembled WGS sequence"/>
</dbReference>
<accession>A0A0S4TDH3</accession>
<dbReference type="EMBL" id="LN877947">
    <property type="protein sequence ID" value="CUV04337.1"/>
    <property type="molecule type" value="Genomic_DNA"/>
</dbReference>
<dbReference type="VEuPathDB" id="CryptoDB:GY17_00001395"/>
<sequence length="190" mass="21962">MFSCFRSCSESPFCLLFGFKEEKSNNYGTDRSQRALSSKMSEASDVKEKKKKQKQLFNRRTADEILTICRSWENYIHPRAKDFWKSSEQVYEILSNIASNIDRSDDPITSGEEQCVRWHGELEAEDGAPVIRILKPGETDECQTYVNRILAFLYADDESFLELQKKPPVAFKNVCEDPICINLTHISLEE</sequence>
<reference evidence="1" key="2">
    <citation type="submission" date="2015-08" db="EMBL/GenBank/DDBJ databases">
        <authorList>
            <person name="Babu N.S."/>
            <person name="Beckwith C.J."/>
            <person name="Beseler K.G."/>
            <person name="Brison A."/>
            <person name="Carone J.V."/>
            <person name="Caskin T.P."/>
            <person name="Diamond M."/>
            <person name="Durham M.E."/>
            <person name="Foxe J.M."/>
            <person name="Go M."/>
            <person name="Henderson B.A."/>
            <person name="Jones I.B."/>
            <person name="McGettigan J.A."/>
            <person name="Micheletti S.J."/>
            <person name="Nasrallah M.E."/>
            <person name="Ortiz D."/>
            <person name="Piller C.R."/>
            <person name="Privatt S.R."/>
            <person name="Schneider S.L."/>
            <person name="Sharp S."/>
            <person name="Smith T.C."/>
            <person name="Stanton J.D."/>
            <person name="Ullery H.E."/>
            <person name="Wilson R.J."/>
            <person name="Serrano M.G."/>
            <person name="Buck G."/>
            <person name="Lee V."/>
            <person name="Wang Y."/>
            <person name="Carvalho R."/>
            <person name="Voegtly L."/>
            <person name="Shi R."/>
            <person name="Duckworth R."/>
            <person name="Johnson A."/>
            <person name="Loviza R."/>
            <person name="Walstead R."/>
            <person name="Shah Z."/>
            <person name="Kiflezghi M."/>
            <person name="Wade K."/>
            <person name="Ball S.L."/>
            <person name="Bradley K.W."/>
            <person name="Asai D.J."/>
            <person name="Bowman C.A."/>
            <person name="Russell D.A."/>
            <person name="Pope W.H."/>
            <person name="Jacobs-Sera D."/>
            <person name="Hendrix R.W."/>
            <person name="Hatfull G.F."/>
        </authorList>
    </citation>
    <scope>NUCLEOTIDE SEQUENCE [LARGE SCALE GENOMIC DNA]</scope>
</reference>
<dbReference type="VEuPathDB" id="CryptoDB:CHUDEA1_3800"/>
<protein>
    <submittedName>
        <fullName evidence="1">Uncharacterized protein</fullName>
    </submittedName>
</protein>
<proteinExistence type="predicted"/>
<dbReference type="EMBL" id="JTAI01000044">
    <property type="protein sequence ID" value="PPS97114.1"/>
    <property type="molecule type" value="Genomic_DNA"/>
</dbReference>
<name>A0A0S4TDH3_CRYHO</name>
<reference evidence="2 3" key="1">
    <citation type="submission" date="2014-11" db="EMBL/GenBank/DDBJ databases">
        <title>Comparative genomic analysis of Cryptosporidium hominis reveals occurrence of genetic recombination in virulent subtypes.</title>
        <authorList>
            <person name="Guo Y."/>
            <person name="Tang K."/>
            <person name="Frace M."/>
            <person name="Li N."/>
            <person name="Roellig D.M."/>
            <person name="Sammons S."/>
            <person name="Knipe K."/>
            <person name="Rowe L."/>
            <person name="Feng Y."/>
            <person name="Xiao L."/>
        </authorList>
    </citation>
    <scope>NUCLEOTIDE SEQUENCE [LARGE SCALE GENOMIC DNA]</scope>
    <source>
        <strain evidence="2">30976</strain>
    </source>
</reference>
<evidence type="ECO:0000313" key="2">
    <source>
        <dbReference type="EMBL" id="PPS97114.1"/>
    </source>
</evidence>
<keyword evidence="3" id="KW-1185">Reference proteome</keyword>
<organism evidence="1">
    <name type="scientific">Cryptosporidium hominis</name>
    <dbReference type="NCBI Taxonomy" id="237895"/>
    <lineage>
        <taxon>Eukaryota</taxon>
        <taxon>Sar</taxon>
        <taxon>Alveolata</taxon>
        <taxon>Apicomplexa</taxon>
        <taxon>Conoidasida</taxon>
        <taxon>Coccidia</taxon>
        <taxon>Eucoccidiorida</taxon>
        <taxon>Eimeriorina</taxon>
        <taxon>Cryptosporidiidae</taxon>
        <taxon>Cryptosporidium</taxon>
    </lineage>
</organism>
<evidence type="ECO:0000313" key="3">
    <source>
        <dbReference type="Proteomes" id="UP001429100"/>
    </source>
</evidence>
<evidence type="ECO:0000313" key="1">
    <source>
        <dbReference type="EMBL" id="CUV04337.1"/>
    </source>
</evidence>